<organism evidence="4 5">
    <name type="scientific">Thalassiosira oceanica</name>
    <name type="common">Marine diatom</name>
    <dbReference type="NCBI Taxonomy" id="159749"/>
    <lineage>
        <taxon>Eukaryota</taxon>
        <taxon>Sar</taxon>
        <taxon>Stramenopiles</taxon>
        <taxon>Ochrophyta</taxon>
        <taxon>Bacillariophyta</taxon>
        <taxon>Coscinodiscophyceae</taxon>
        <taxon>Thalassiosirophycidae</taxon>
        <taxon>Thalassiosirales</taxon>
        <taxon>Thalassiosiraceae</taxon>
        <taxon>Thalassiosira</taxon>
    </lineage>
</organism>
<dbReference type="PROSITE" id="PS51820">
    <property type="entry name" value="PA14"/>
    <property type="match status" value="1"/>
</dbReference>
<dbReference type="InterPro" id="IPR001480">
    <property type="entry name" value="Bulb-type_lectin_dom"/>
</dbReference>
<dbReference type="Gene3D" id="2.90.10.10">
    <property type="entry name" value="Bulb-type lectin domain"/>
    <property type="match status" value="1"/>
</dbReference>
<gene>
    <name evidence="4" type="ORF">THAOC_33531</name>
</gene>
<dbReference type="InterPro" id="IPR036426">
    <property type="entry name" value="Bulb-type_lectin_dom_sf"/>
</dbReference>
<evidence type="ECO:0000313" key="5">
    <source>
        <dbReference type="Proteomes" id="UP000266841"/>
    </source>
</evidence>
<evidence type="ECO:0000259" key="2">
    <source>
        <dbReference type="PROSITE" id="PS50927"/>
    </source>
</evidence>
<dbReference type="PANTHER" id="PTHR46769:SF2">
    <property type="entry name" value="FIBROCYSTIN-L ISOFORM 2 PRECURSOR-RELATED"/>
    <property type="match status" value="1"/>
</dbReference>
<evidence type="ECO:0000259" key="3">
    <source>
        <dbReference type="PROSITE" id="PS51820"/>
    </source>
</evidence>
<evidence type="ECO:0000313" key="4">
    <source>
        <dbReference type="EMBL" id="EJK47734.1"/>
    </source>
</evidence>
<dbReference type="Proteomes" id="UP000266841">
    <property type="component" value="Unassembled WGS sequence"/>
</dbReference>
<dbReference type="SUPFAM" id="SSF51110">
    <property type="entry name" value="alpha-D-mannose-specific plant lectins"/>
    <property type="match status" value="1"/>
</dbReference>
<evidence type="ECO:0008006" key="6">
    <source>
        <dbReference type="Google" id="ProtNLM"/>
    </source>
</evidence>
<dbReference type="eggNOG" id="ENOG502QQGX">
    <property type="taxonomic scope" value="Eukaryota"/>
</dbReference>
<dbReference type="InterPro" id="IPR052387">
    <property type="entry name" value="Fibrocystin"/>
</dbReference>
<dbReference type="AlphaFoldDB" id="K0R6Y9"/>
<evidence type="ECO:0000256" key="1">
    <source>
        <dbReference type="ARBA" id="ARBA00022729"/>
    </source>
</evidence>
<sequence>MSQVPSLSPSCTLCDDNESPWMINNDKDCAINNFDRMNRRCKNDAFWIANGWCRLSCYKSGNGYLGDACCDESPSNCLLAGQALYEGGYLESSSGHRVVLESNGLVCIYDKADYDVPVWCIKQSESRVPGQLLNQDFDGNIVAYNSSSSAYWDTGTLTTGNDPFNPLFGYLVIQNDRNLVYYRSSGSNAFYSCDSEIGIDENGSENVCQIVTCTEDDCSNACSGCYTYVGYGYCMYGSGSSSEYYEQAGSGLSPNECGQICERAYGGDPKFAGINFVPQDGICRCLFDSGTITSASEDQTEICYRYESASCSCSDTECPLDWICEAPSCNADTSTCSYEPIIGCATLDIWNVPPFPSSTSLASLTGLAAYPDNPDTTLILADCLEAPTNYADNFGSRLQTWIIPTFDCDYTFYIASDDHSQLNLSTDTDPANKQTIAFVTGYTGSREWYKYASQRSNPISLVSGNVYYLEALHWEAGGGDNLAIAWSCASQSVPVQIIGIGQSACSRRHKDNERALWIFHVVCSTYLERLSNISRFCQMHVTSRDPPCRLSGCLL</sequence>
<dbReference type="OrthoDB" id="5951838at2759"/>
<keyword evidence="1" id="KW-0732">Signal</keyword>
<dbReference type="PROSITE" id="PS50927">
    <property type="entry name" value="BULB_LECTIN"/>
    <property type="match status" value="1"/>
</dbReference>
<comment type="caution">
    <text evidence="4">The sequence shown here is derived from an EMBL/GenBank/DDBJ whole genome shotgun (WGS) entry which is preliminary data.</text>
</comment>
<dbReference type="EMBL" id="AGNL01046678">
    <property type="protein sequence ID" value="EJK47734.1"/>
    <property type="molecule type" value="Genomic_DNA"/>
</dbReference>
<name>K0R6Y9_THAOC</name>
<feature type="domain" description="Bulb-type lectin" evidence="2">
    <location>
        <begin position="75"/>
        <end position="194"/>
    </location>
</feature>
<proteinExistence type="predicted"/>
<reference evidence="4 5" key="1">
    <citation type="journal article" date="2012" name="Genome Biol.">
        <title>Genome and low-iron response of an oceanic diatom adapted to chronic iron limitation.</title>
        <authorList>
            <person name="Lommer M."/>
            <person name="Specht M."/>
            <person name="Roy A.S."/>
            <person name="Kraemer L."/>
            <person name="Andreson R."/>
            <person name="Gutowska M.A."/>
            <person name="Wolf J."/>
            <person name="Bergner S.V."/>
            <person name="Schilhabel M.B."/>
            <person name="Klostermeier U.C."/>
            <person name="Beiko R.G."/>
            <person name="Rosenstiel P."/>
            <person name="Hippler M."/>
            <person name="Laroche J."/>
        </authorList>
    </citation>
    <scope>NUCLEOTIDE SEQUENCE [LARGE SCALE GENOMIC DNA]</scope>
    <source>
        <strain evidence="4 5">CCMP1005</strain>
    </source>
</reference>
<dbReference type="InterPro" id="IPR037524">
    <property type="entry name" value="PA14/GLEYA"/>
</dbReference>
<protein>
    <recommendedName>
        <fullName evidence="6">Bulb-type lectin domain-containing protein</fullName>
    </recommendedName>
</protein>
<dbReference type="PANTHER" id="PTHR46769">
    <property type="entry name" value="POLYCYSTIC KIDNEY AND HEPATIC DISEASE 1 (AUTOSOMAL RECESSIVE)-LIKE 1"/>
    <property type="match status" value="1"/>
</dbReference>
<accession>K0R6Y9</accession>
<keyword evidence="5" id="KW-1185">Reference proteome</keyword>
<feature type="domain" description="PA14" evidence="3">
    <location>
        <begin position="340"/>
        <end position="502"/>
    </location>
</feature>